<feature type="region of interest" description="Disordered" evidence="3">
    <location>
        <begin position="511"/>
        <end position="538"/>
    </location>
</feature>
<feature type="domain" description="RSE1/DDB1/CPSF1 second beta-propeller" evidence="6">
    <location>
        <begin position="815"/>
        <end position="1084"/>
    </location>
</feature>
<dbReference type="InterPro" id="IPR058543">
    <property type="entry name" value="Beta-prop_RSE1/DDB1/CPSF1_2nd"/>
</dbReference>
<feature type="region of interest" description="Disordered" evidence="3">
    <location>
        <begin position="785"/>
        <end position="805"/>
    </location>
</feature>
<keyword evidence="2" id="KW-0539">Nucleus</keyword>
<name>G0UQT8_TRYCI</name>
<dbReference type="Pfam" id="PF03178">
    <property type="entry name" value="CPSF_A"/>
    <property type="match status" value="1"/>
</dbReference>
<dbReference type="Pfam" id="PF23726">
    <property type="entry name" value="Beta-prop_RSE1_2nd"/>
    <property type="match status" value="1"/>
</dbReference>
<feature type="compositionally biased region" description="Polar residues" evidence="3">
    <location>
        <begin position="622"/>
        <end position="634"/>
    </location>
</feature>
<feature type="domain" description="RSE1/DDB1/CPSF1 C-terminal" evidence="4">
    <location>
        <begin position="1512"/>
        <end position="1685"/>
    </location>
</feature>
<feature type="region of interest" description="Disordered" evidence="3">
    <location>
        <begin position="1224"/>
        <end position="1271"/>
    </location>
</feature>
<gene>
    <name evidence="7" type="ORF">TCIL3000_7_5630</name>
</gene>
<sequence>MATTRLPASTSAGAPASHHRCPNANMNLIYHQTIIPTQKITHCIVGTFTIPGANDFVVVRHDTLELWTLHVDRNTAECVHSTRLFTNITQVAVVPTTAASSGGRGGGILDSPHNPYRHHHGGGSSALQRLAVTSETGTMVLLRYDLDEMPIPACLARDTTEEDPNNASVAAERNRVTSLRGQFVRVSEIDLGRSGARLTVPGARLAVDPLGRAVMVSALMRQKVVVPLRRHEEFYTDRMNSRAVGEGDKSSLFMDDVTAAGGADVDNNGSNAIGFDGGEGANHKKVEIRDVVSFGSPVEAHRQTMIYSLCALDGATENATFAALEQELPEVNGNSGPSGDGVGSTVGGKAFLRINKANINAKSKQLVVYAFSASLQQVQRTHLVPVPATAHRLVPVPASPFGPGGVLVCTDAEIIWYDVLPQLHGSGMRDGQGGDLPGASQGPHTLFKTAAPFPRRDDFREQLYDPMIISDAATCVRNDFFMLLQDDQGDVFRVSLTLMDVQRSYDALRAAERRQQQQRRSHGAASASEAGASQPPAVTAPSPLIVTYFDTIPPTSAMALFRRGFVFAGSESAPMHGLYKIIKDGYRTDAEYILSRMRMVEQRQGARSDEKLLDSEKEDGNDNITGIDNSSNDSGRGEANGQGNVINAAEAEAMPPPMLPAKCTNAPPGPPVQLRKQPQNSRVVPLFHPHQSLRHMVLLESYPNTPAVASLIVNIPQDQQQQPQVQIDTVVGRGSDSVLLHARYGYAARLESSFTLPAVFTHVILLSSAAMMQARWREVQQEVTGVTQGNENGASSAGRRRAPRRSNRSFRNLLWDDKLLLSTRQGTTVLSLGISRHMEPDTLSGFITSEHTLAAGTLRYGIGYVQITPTCILVLPHRSDGSDPHYSHPAAATPVAEGVTWMHPHGKRILAADISGNTMVVSFTQGGGIASFDMGLSGSRLQQLEMVPTFPHAPAVSVLRDPDSEMNMFNMHAHTAISSTMRLAAIATVSHEVYIVDPKKLRVPLETIRCTPVDDKGYVSAGGVAPTIVSVLLTYLGRASGLRRLFCFIGHIDGTVTRCELDRSTCKVIDRSLLTCGSAPCQMIPGDGECVCYILCGEFNWRCDVRDGMPKTVPWLFPVPQTTYAAFRRPSPAIVTGAPSSSSGEEEIPTGTHEELVLGVAGNTLSLFAAGVASTAVEAGLEYSFSSTPLAVAGRRLLQHPTRPEYLLVIGAEHRGYGVAALRRASSRQGNKEGSNDGSGPVAGSGRPDTSSGLGGIPLDKPQRSLNHPNTYASTLQLYNRRTDRLDPPIYFQEGEAVLSATVGSFLKDFGREPVVVLGCADHYTHGSGLGVGASWTQGRLRAFRFVVTSVAAPGGTSTSVLRLEQLHDTPIAATTGTLSGPEEDGDDSMVNAPGEEGLNAPRARGVNSAATDYPSALHICVEVGLLFVGMGVVSGLQVFAWGQRRFLRKRRLPNVPGRITSIETVFTTPPNAVSASSSSAGTATPGSSTYAADLYRCGSNSTGATREKRLLIVCGTVDQSVFIATVQPGTSSGSMGSMSFLMLIARDAVPRSITSVACLDERTIAAADRFGNVVFLRLPNDARLSFAEPLQHMTDPELVEAERYAAHEQLLEEIALHRTGQLVTALRVQNYDPSGGTDPSLALRILFYATSLGAVGAYTPFVREEDAALAAHLQPLIATHVRCLLQSGSGHPAYNTGARLSTAPAAFNSVVHHVIEGDYAQLLLRSSTSLFSTEARSEIEATLAQRERAEAAQRSVLSLPKRVWPALGELVAKQRALVTLPP</sequence>
<evidence type="ECO:0000259" key="5">
    <source>
        <dbReference type="Pfam" id="PF10433"/>
    </source>
</evidence>
<evidence type="ECO:0000259" key="4">
    <source>
        <dbReference type="Pfam" id="PF03178"/>
    </source>
</evidence>
<comment type="subcellular location">
    <subcellularLocation>
        <location evidence="1">Nucleus</location>
    </subcellularLocation>
</comment>
<dbReference type="VEuPathDB" id="TriTrypDB:TcIL3000_7_5630"/>
<feature type="compositionally biased region" description="Low complexity" evidence="3">
    <location>
        <begin position="523"/>
        <end position="533"/>
    </location>
</feature>
<evidence type="ECO:0000313" key="7">
    <source>
        <dbReference type="EMBL" id="CCC91749.1"/>
    </source>
</evidence>
<feature type="compositionally biased region" description="Basic and acidic residues" evidence="3">
    <location>
        <begin position="603"/>
        <end position="620"/>
    </location>
</feature>
<dbReference type="InterPro" id="IPR050358">
    <property type="entry name" value="RSE1/DDB1/CFT1"/>
</dbReference>
<dbReference type="InterPro" id="IPR015943">
    <property type="entry name" value="WD40/YVTN_repeat-like_dom_sf"/>
</dbReference>
<proteinExistence type="predicted"/>
<dbReference type="GO" id="GO:0005634">
    <property type="term" value="C:nucleus"/>
    <property type="evidence" value="ECO:0007669"/>
    <property type="project" value="UniProtKB-SubCell"/>
</dbReference>
<organism evidence="7">
    <name type="scientific">Trypanosoma congolense (strain IL3000)</name>
    <dbReference type="NCBI Taxonomy" id="1068625"/>
    <lineage>
        <taxon>Eukaryota</taxon>
        <taxon>Discoba</taxon>
        <taxon>Euglenozoa</taxon>
        <taxon>Kinetoplastea</taxon>
        <taxon>Metakinetoplastina</taxon>
        <taxon>Trypanosomatida</taxon>
        <taxon>Trypanosomatidae</taxon>
        <taxon>Trypanosoma</taxon>
        <taxon>Nannomonas</taxon>
    </lineage>
</organism>
<feature type="domain" description="RSE1/DDB1/CPSF1 first beta-propeller" evidence="5">
    <location>
        <begin position="40"/>
        <end position="585"/>
    </location>
</feature>
<dbReference type="Gene3D" id="2.130.10.10">
    <property type="entry name" value="YVTN repeat-like/Quinoprotein amine dehydrogenase"/>
    <property type="match status" value="3"/>
</dbReference>
<reference evidence="7" key="1">
    <citation type="journal article" date="2012" name="Proc. Natl. Acad. Sci. U.S.A.">
        <title>Antigenic diversity is generated by distinct evolutionary mechanisms in African trypanosome species.</title>
        <authorList>
            <person name="Jackson A.P."/>
            <person name="Berry A."/>
            <person name="Aslett M."/>
            <person name="Allison H.C."/>
            <person name="Burton P."/>
            <person name="Vavrova-Anderson J."/>
            <person name="Brown R."/>
            <person name="Browne H."/>
            <person name="Corton N."/>
            <person name="Hauser H."/>
            <person name="Gamble J."/>
            <person name="Gilderthorp R."/>
            <person name="Marcello L."/>
            <person name="McQuillan J."/>
            <person name="Otto T.D."/>
            <person name="Quail M.A."/>
            <person name="Sanders M.J."/>
            <person name="van Tonder A."/>
            <person name="Ginger M.L."/>
            <person name="Field M.C."/>
            <person name="Barry J.D."/>
            <person name="Hertz-Fowler C."/>
            <person name="Berriman M."/>
        </authorList>
    </citation>
    <scope>NUCLEOTIDE SEQUENCE</scope>
    <source>
        <strain evidence="7">IL3000</strain>
    </source>
</reference>
<dbReference type="InterPro" id="IPR018846">
    <property type="entry name" value="Beta-prop_RSE1/DDB1/CPSF1_1st"/>
</dbReference>
<protein>
    <submittedName>
        <fullName evidence="7">Uncharacterized protein</fullName>
    </submittedName>
</protein>
<evidence type="ECO:0000256" key="2">
    <source>
        <dbReference type="ARBA" id="ARBA00023242"/>
    </source>
</evidence>
<feature type="region of interest" description="Disordered" evidence="3">
    <location>
        <begin position="603"/>
        <end position="642"/>
    </location>
</feature>
<dbReference type="EMBL" id="HE575320">
    <property type="protein sequence ID" value="CCC91749.1"/>
    <property type="molecule type" value="Genomic_DNA"/>
</dbReference>
<evidence type="ECO:0000259" key="6">
    <source>
        <dbReference type="Pfam" id="PF23726"/>
    </source>
</evidence>
<evidence type="ECO:0000256" key="3">
    <source>
        <dbReference type="SAM" id="MobiDB-lite"/>
    </source>
</evidence>
<accession>G0UQT8</accession>
<dbReference type="Pfam" id="PF10433">
    <property type="entry name" value="Beta-prop_RSE1_1st"/>
    <property type="match status" value="1"/>
</dbReference>
<dbReference type="PANTHER" id="PTHR10644">
    <property type="entry name" value="DNA REPAIR/RNA PROCESSING CPSF FAMILY"/>
    <property type="match status" value="1"/>
</dbReference>
<dbReference type="GO" id="GO:0003676">
    <property type="term" value="F:nucleic acid binding"/>
    <property type="evidence" value="ECO:0007669"/>
    <property type="project" value="InterPro"/>
</dbReference>
<dbReference type="InterPro" id="IPR004871">
    <property type="entry name" value="RSE1/DDB1/CPSF1_C"/>
</dbReference>
<feature type="region of interest" description="Disordered" evidence="3">
    <location>
        <begin position="655"/>
        <end position="676"/>
    </location>
</feature>
<evidence type="ECO:0000256" key="1">
    <source>
        <dbReference type="ARBA" id="ARBA00004123"/>
    </source>
</evidence>